<feature type="domain" description="Hint" evidence="12">
    <location>
        <begin position="286"/>
        <end position="379"/>
    </location>
</feature>
<dbReference type="Pfam" id="PF00317">
    <property type="entry name" value="Ribonuc_red_lgN"/>
    <property type="match status" value="1"/>
</dbReference>
<dbReference type="Gene3D" id="2.170.16.10">
    <property type="entry name" value="Hedgehog/Intein (Hint) domain"/>
    <property type="match status" value="1"/>
</dbReference>
<dbReference type="InterPro" id="IPR000788">
    <property type="entry name" value="RNR_lg_C"/>
</dbReference>
<organism evidence="13">
    <name type="scientific">Methanothermobacter wolfeii</name>
    <name type="common">Methanobacterium wolfei</name>
    <dbReference type="NCBI Taxonomy" id="145261"/>
    <lineage>
        <taxon>Archaea</taxon>
        <taxon>Methanobacteriati</taxon>
        <taxon>Methanobacteriota</taxon>
        <taxon>Methanomada group</taxon>
        <taxon>Methanobacteria</taxon>
        <taxon>Methanobacteriales</taxon>
        <taxon>Methanobacteriaceae</taxon>
        <taxon>Methanothermobacter</taxon>
    </lineage>
</organism>
<dbReference type="CDD" id="cd02888">
    <property type="entry name" value="RNR_II_dimer"/>
    <property type="match status" value="1"/>
</dbReference>
<accession>A0A9E7UMI8</accession>
<protein>
    <recommendedName>
        <fullName evidence="3 10">Ribonucleoside-diphosphate reductase</fullName>
        <ecNumber evidence="3 10">1.17.4.1</ecNumber>
    </recommendedName>
</protein>
<evidence type="ECO:0000259" key="12">
    <source>
        <dbReference type="SMART" id="SM00306"/>
    </source>
</evidence>
<dbReference type="InterPro" id="IPR036844">
    <property type="entry name" value="Hint_dom_sf"/>
</dbReference>
<sequence>MTERNLGHSDVIGGSVEYSFMMIPLSRTALSVLKERYLLRDENGDIVETPEDMFRRVAGAVALADEFYGEDVRKAEETFYSMMSRLEFLPNSPTLMNAGTSINQLSACFVLPVPDSIEGIFDSLRDMAIIHRSGGGVGFSFSDLRPEGDVVASTMGVASGPVSFMRIFDVAVDVIKQGGRRRGANMGVLRVNHPDILGFIDAKTSEGPLSNFNLSVSVPDSFMERPGRVDLINPRTGETVDSLSSGTILRAMVKAAWRCGDPGVIFEDRINRYNPTPSLGRIEATNPCVTAETMVMTGEGPLRVAELIGRPFLAEVNGYLYPCSSGFFKTGVRDVYELRTREGCSLRLTDDHRILVMDDGPVWRAAGDLERGDLLVMNSRAAGWGLWNHERRDEVNSFNAAGNSGHREPINDKQELVEAVRTTLPVVNHKPINDKQEPATHESEGSIGNILLDEDPGSGEMMVLSTFSGLKSRGVEEVYDASVPGINAFAANGFLVHNCGEQPLLPYESCNLGSINLGLMAGPGGVKWDRLAKTVHRAVHFLDNVIDVNSYPLRRIQRTTRRTRKIGLGVMGFADMLIRLGVPYSSDAALRVAGRVMAFIEREARSASMKLAVERGSFPAFSGSRWDLEGFECMRNATLTTIAPTGSLSIIAGVSSGIEPLFAVSFKRNIMGRVFHEINPLLREAALREGLDTGTLKRIVSKGTLRDMPGVPESMRRLFVTAHEIDPVFHVKMQAAFQRHVDNAVSKTVNLPENATPSDVERVFMAAYRLGCKGVTVYRYGSKRKEVLQFPEYAGSCRDMTCPN</sequence>
<dbReference type="GO" id="GO:0016539">
    <property type="term" value="P:intein-mediated protein splicing"/>
    <property type="evidence" value="ECO:0007669"/>
    <property type="project" value="InterPro"/>
</dbReference>
<dbReference type="GO" id="GO:0031419">
    <property type="term" value="F:cobalamin binding"/>
    <property type="evidence" value="ECO:0007669"/>
    <property type="project" value="UniProtKB-KW"/>
</dbReference>
<dbReference type="AlphaFoldDB" id="A0A9E7UMI8"/>
<evidence type="ECO:0000256" key="5">
    <source>
        <dbReference type="ARBA" id="ARBA00022741"/>
    </source>
</evidence>
<dbReference type="SMART" id="SM00306">
    <property type="entry name" value="HintN"/>
    <property type="match status" value="1"/>
</dbReference>
<dbReference type="PANTHER" id="PTHR43371">
    <property type="entry name" value="VITAMIN B12-DEPENDENT RIBONUCLEOTIDE REDUCTASE"/>
    <property type="match status" value="1"/>
</dbReference>
<comment type="catalytic activity">
    <reaction evidence="9 10">
        <text>a 2'-deoxyribonucleoside 5'-diphosphate + [thioredoxin]-disulfide + H2O = a ribonucleoside 5'-diphosphate + [thioredoxin]-dithiol</text>
        <dbReference type="Rhea" id="RHEA:23252"/>
        <dbReference type="Rhea" id="RHEA-COMP:10698"/>
        <dbReference type="Rhea" id="RHEA-COMP:10700"/>
        <dbReference type="ChEBI" id="CHEBI:15377"/>
        <dbReference type="ChEBI" id="CHEBI:29950"/>
        <dbReference type="ChEBI" id="CHEBI:50058"/>
        <dbReference type="ChEBI" id="CHEBI:57930"/>
        <dbReference type="ChEBI" id="CHEBI:73316"/>
        <dbReference type="EC" id="1.17.4.1"/>
    </reaction>
</comment>
<dbReference type="NCBIfam" id="TIGR01443">
    <property type="entry name" value="intein_Cterm"/>
    <property type="match status" value="1"/>
</dbReference>
<dbReference type="InterPro" id="IPR030934">
    <property type="entry name" value="Intein_C"/>
</dbReference>
<dbReference type="InterPro" id="IPR003586">
    <property type="entry name" value="Hint_dom_C"/>
</dbReference>
<dbReference type="InterPro" id="IPR013344">
    <property type="entry name" value="RNR_NrdJ/NrdZ"/>
</dbReference>
<dbReference type="GO" id="GO:0009263">
    <property type="term" value="P:deoxyribonucleotide biosynthetic process"/>
    <property type="evidence" value="ECO:0007669"/>
    <property type="project" value="UniProtKB-KW"/>
</dbReference>
<name>A0A9E7UMI8_METWO</name>
<keyword evidence="6 10" id="KW-0560">Oxidoreductase</keyword>
<dbReference type="RefSeq" id="WP_191215999.1">
    <property type="nucleotide sequence ID" value="NZ_CP104550.1"/>
</dbReference>
<dbReference type="InterPro" id="IPR003587">
    <property type="entry name" value="Hint_dom_N"/>
</dbReference>
<evidence type="ECO:0000259" key="11">
    <source>
        <dbReference type="SMART" id="SM00305"/>
    </source>
</evidence>
<dbReference type="GeneID" id="58978661"/>
<dbReference type="PANTHER" id="PTHR43371:SF1">
    <property type="entry name" value="RIBONUCLEOSIDE-DIPHOSPHATE REDUCTASE"/>
    <property type="match status" value="1"/>
</dbReference>
<keyword evidence="4" id="KW-0846">Cobalamin</keyword>
<reference evidence="13" key="1">
    <citation type="submission" date="2022-09" db="EMBL/GenBank/DDBJ databases">
        <title>Characterization of three MwoI isoschizomers from sequenced genome and metagenomes.</title>
        <authorList>
            <person name="Fomenkov A."/>
            <person name="Xu S.Y."/>
            <person name="Roberts R.J."/>
        </authorList>
    </citation>
    <scope>NUCLEOTIDE SEQUENCE</scope>
    <source>
        <strain evidence="13">DSM 2970</strain>
    </source>
</reference>
<dbReference type="Pfam" id="PF14890">
    <property type="entry name" value="Intein_splicing"/>
    <property type="match status" value="1"/>
</dbReference>
<dbReference type="PROSITE" id="PS50817">
    <property type="entry name" value="INTEIN_N_TER"/>
    <property type="match status" value="1"/>
</dbReference>
<dbReference type="Proteomes" id="UP001065373">
    <property type="component" value="Chromosome"/>
</dbReference>
<dbReference type="SMART" id="SM00305">
    <property type="entry name" value="HintC"/>
    <property type="match status" value="1"/>
</dbReference>
<comment type="cofactor">
    <cofactor evidence="1">
        <name>adenosylcob(III)alamin</name>
        <dbReference type="ChEBI" id="CHEBI:18408"/>
    </cofactor>
</comment>
<dbReference type="EMBL" id="CP104550">
    <property type="protein sequence ID" value="UXH30952.1"/>
    <property type="molecule type" value="Genomic_DNA"/>
</dbReference>
<proteinExistence type="inferred from homology"/>
<evidence type="ECO:0000256" key="9">
    <source>
        <dbReference type="ARBA" id="ARBA00047754"/>
    </source>
</evidence>
<evidence type="ECO:0000256" key="6">
    <source>
        <dbReference type="ARBA" id="ARBA00023002"/>
    </source>
</evidence>
<evidence type="ECO:0000256" key="2">
    <source>
        <dbReference type="ARBA" id="ARBA00007405"/>
    </source>
</evidence>
<dbReference type="SUPFAM" id="SSF48168">
    <property type="entry name" value="R1 subunit of ribonucleotide reductase, N-terminal domain"/>
    <property type="match status" value="1"/>
</dbReference>
<dbReference type="GO" id="GO:0004748">
    <property type="term" value="F:ribonucleoside-diphosphate reductase activity, thioredoxin disulfide as acceptor"/>
    <property type="evidence" value="ECO:0007669"/>
    <property type="project" value="UniProtKB-EC"/>
</dbReference>
<dbReference type="InterPro" id="IPR013509">
    <property type="entry name" value="RNR_lsu_N"/>
</dbReference>
<dbReference type="GO" id="GO:0005524">
    <property type="term" value="F:ATP binding"/>
    <property type="evidence" value="ECO:0007669"/>
    <property type="project" value="InterPro"/>
</dbReference>
<comment type="function">
    <text evidence="10">Provides the precursors necessary for DNA synthesis. Catalyzes the biosynthesis of deoxyribonucleotides from the corresponding ribonucleotides.</text>
</comment>
<dbReference type="InterPro" id="IPR050862">
    <property type="entry name" value="RdRp_reductase_class-2"/>
</dbReference>
<comment type="similarity">
    <text evidence="10">Belongs to the ribonucleoside diphosphate reductase large chain family.</text>
</comment>
<dbReference type="InterPro" id="IPR008926">
    <property type="entry name" value="RNR_R1-su_N"/>
</dbReference>
<keyword evidence="8" id="KW-0170">Cobalt</keyword>
<dbReference type="Gene3D" id="3.20.70.20">
    <property type="match status" value="2"/>
</dbReference>
<keyword evidence="7" id="KW-1015">Disulfide bond</keyword>
<evidence type="ECO:0000256" key="7">
    <source>
        <dbReference type="ARBA" id="ARBA00023157"/>
    </source>
</evidence>
<dbReference type="InterPro" id="IPR006141">
    <property type="entry name" value="Intein_N"/>
</dbReference>
<dbReference type="Pfam" id="PF02867">
    <property type="entry name" value="Ribonuc_red_lgC"/>
    <property type="match status" value="1"/>
</dbReference>
<keyword evidence="5" id="KW-0547">Nucleotide-binding</keyword>
<evidence type="ECO:0000256" key="3">
    <source>
        <dbReference type="ARBA" id="ARBA00012274"/>
    </source>
</evidence>
<dbReference type="SUPFAM" id="SSF51998">
    <property type="entry name" value="PFL-like glycyl radical enzymes"/>
    <property type="match status" value="1"/>
</dbReference>
<dbReference type="EC" id="1.17.4.1" evidence="3 10"/>
<evidence type="ECO:0000256" key="8">
    <source>
        <dbReference type="ARBA" id="ARBA00023285"/>
    </source>
</evidence>
<evidence type="ECO:0000256" key="1">
    <source>
        <dbReference type="ARBA" id="ARBA00001922"/>
    </source>
</evidence>
<evidence type="ECO:0000256" key="10">
    <source>
        <dbReference type="RuleBase" id="RU003410"/>
    </source>
</evidence>
<evidence type="ECO:0000256" key="4">
    <source>
        <dbReference type="ARBA" id="ARBA00022628"/>
    </source>
</evidence>
<comment type="similarity">
    <text evidence="2">Belongs to the ribonucleoside diphosphate reductase class-2 family.</text>
</comment>
<keyword evidence="10" id="KW-0215">Deoxyribonucleotide synthesis</keyword>
<dbReference type="SUPFAM" id="SSF51294">
    <property type="entry name" value="Hedgehog/intein (Hint) domain"/>
    <property type="match status" value="1"/>
</dbReference>
<feature type="domain" description="Hint" evidence="11">
    <location>
        <begin position="458"/>
        <end position="504"/>
    </location>
</feature>
<evidence type="ECO:0000313" key="13">
    <source>
        <dbReference type="EMBL" id="UXH30952.1"/>
    </source>
</evidence>
<gene>
    <name evidence="13" type="ORF">N5910_05230</name>
</gene>
<dbReference type="PROSITE" id="PS50818">
    <property type="entry name" value="INTEIN_C_TER"/>
    <property type="match status" value="1"/>
</dbReference>